<keyword evidence="2" id="KW-0479">Metal-binding</keyword>
<name>A0ABY5S1R4_9BACL</name>
<gene>
    <name evidence="5" type="ORF">L1F29_19060</name>
</gene>
<dbReference type="Proteomes" id="UP001057877">
    <property type="component" value="Chromosome"/>
</dbReference>
<feature type="domain" description="Sulfatase N-terminal" evidence="4">
    <location>
        <begin position="5"/>
        <end position="346"/>
    </location>
</feature>
<accession>A0ABY5S1R4</accession>
<dbReference type="SUPFAM" id="SSF53649">
    <property type="entry name" value="Alkaline phosphatase-like"/>
    <property type="match status" value="1"/>
</dbReference>
<sequence>MSGQPNILLIMCDQLRADVLECYGNEFVHTPNIRRLAESGICFDRAYSQTPVCVPARHGLLAGVNPFELGLVDNSLDFNEIRHPLPERVRSEGYATYAVGKMHFHPVRKHYGFDRMLLSEEIASHIQDDDYLLYLRENGYGHVIEPHGKRSENYYVPQKSELPEELHSTAWTAARTCELIRSNRNRPFFIFTSFIKPHPPFDPCSPYDRMYPESEIPMPVRQESEKNPDDYSIWIQNDYKVNGIDRVSDDDIRRIRSHYYGSISQIDKQIGLILDTLEDTGLRDNTLIVFTADHGEMLGDHYAFGKRTYYEASTRIPMIVSQPNKWPQGERRDQLCMLQDVYATIIVASGGAVPPESSGKDLAAVGHDPAISIRERIIAEYGNGRAMKFMLRWGDFKYIYHTNGERESLFNLRTDPLELEDIAADQRELCTSCRQQLVDYYIEYAFEEALDGDRLRSYPHEIPVAGGYLNQYPGWPSTIA</sequence>
<reference evidence="5" key="1">
    <citation type="submission" date="2022-01" db="EMBL/GenBank/DDBJ databases">
        <title>Paenibacillus spongiae sp. nov., isolated from marine sponge.</title>
        <authorList>
            <person name="Li Z."/>
            <person name="Zhang M."/>
        </authorList>
    </citation>
    <scope>NUCLEOTIDE SEQUENCE</scope>
    <source>
        <strain evidence="5">PHS-Z3</strain>
    </source>
</reference>
<dbReference type="InterPro" id="IPR024607">
    <property type="entry name" value="Sulfatase_CS"/>
</dbReference>
<dbReference type="RefSeq" id="WP_258383657.1">
    <property type="nucleotide sequence ID" value="NZ_CP091430.1"/>
</dbReference>
<dbReference type="Gene3D" id="3.40.720.10">
    <property type="entry name" value="Alkaline Phosphatase, subunit A"/>
    <property type="match status" value="1"/>
</dbReference>
<evidence type="ECO:0000256" key="1">
    <source>
        <dbReference type="ARBA" id="ARBA00008779"/>
    </source>
</evidence>
<evidence type="ECO:0000259" key="4">
    <source>
        <dbReference type="Pfam" id="PF00884"/>
    </source>
</evidence>
<proteinExistence type="inferred from homology"/>
<keyword evidence="3" id="KW-0378">Hydrolase</keyword>
<evidence type="ECO:0000256" key="2">
    <source>
        <dbReference type="ARBA" id="ARBA00022723"/>
    </source>
</evidence>
<keyword evidence="6" id="KW-1185">Reference proteome</keyword>
<evidence type="ECO:0000313" key="6">
    <source>
        <dbReference type="Proteomes" id="UP001057877"/>
    </source>
</evidence>
<protein>
    <submittedName>
        <fullName evidence="5">Sulfatase-like hydrolase/transferase</fullName>
    </submittedName>
</protein>
<organism evidence="5 6">
    <name type="scientific">Paenibacillus spongiae</name>
    <dbReference type="NCBI Taxonomy" id="2909671"/>
    <lineage>
        <taxon>Bacteria</taxon>
        <taxon>Bacillati</taxon>
        <taxon>Bacillota</taxon>
        <taxon>Bacilli</taxon>
        <taxon>Bacillales</taxon>
        <taxon>Paenibacillaceae</taxon>
        <taxon>Paenibacillus</taxon>
    </lineage>
</organism>
<dbReference type="EMBL" id="CP091430">
    <property type="protein sequence ID" value="UVI27569.1"/>
    <property type="molecule type" value="Genomic_DNA"/>
</dbReference>
<dbReference type="PANTHER" id="PTHR45953:SF1">
    <property type="entry name" value="IDURONATE 2-SULFATASE"/>
    <property type="match status" value="1"/>
</dbReference>
<dbReference type="InterPro" id="IPR017850">
    <property type="entry name" value="Alkaline_phosphatase_core_sf"/>
</dbReference>
<evidence type="ECO:0000256" key="3">
    <source>
        <dbReference type="ARBA" id="ARBA00022801"/>
    </source>
</evidence>
<comment type="similarity">
    <text evidence="1">Belongs to the sulfatase family.</text>
</comment>
<dbReference type="PANTHER" id="PTHR45953">
    <property type="entry name" value="IDURONATE 2-SULFATASE"/>
    <property type="match status" value="1"/>
</dbReference>
<dbReference type="Pfam" id="PF00884">
    <property type="entry name" value="Sulfatase"/>
    <property type="match status" value="1"/>
</dbReference>
<dbReference type="InterPro" id="IPR000917">
    <property type="entry name" value="Sulfatase_N"/>
</dbReference>
<evidence type="ECO:0000313" key="5">
    <source>
        <dbReference type="EMBL" id="UVI27569.1"/>
    </source>
</evidence>
<dbReference type="PROSITE" id="PS00149">
    <property type="entry name" value="SULFATASE_2"/>
    <property type="match status" value="1"/>
</dbReference>